<evidence type="ECO:0000256" key="4">
    <source>
        <dbReference type="ARBA" id="ARBA00022640"/>
    </source>
</evidence>
<name>A0A7S2B6W3_9EUKA</name>
<protein>
    <recommendedName>
        <fullName evidence="7">Chlorophyll a-b binding protein, chloroplastic</fullName>
    </recommendedName>
</protein>
<keyword evidence="2" id="KW-0150">Chloroplast</keyword>
<keyword evidence="3" id="KW-0602">Photosynthesis</keyword>
<proteinExistence type="predicted"/>
<dbReference type="SUPFAM" id="SSF103511">
    <property type="entry name" value="Chlorophyll a-b binding protein"/>
    <property type="match status" value="1"/>
</dbReference>
<evidence type="ECO:0000313" key="6">
    <source>
        <dbReference type="EMBL" id="CAD9388275.1"/>
    </source>
</evidence>
<keyword evidence="5" id="KW-0148">Chlorophyll</keyword>
<organism evidence="6">
    <name type="scientific">Haptolina brevifila</name>
    <dbReference type="NCBI Taxonomy" id="156173"/>
    <lineage>
        <taxon>Eukaryota</taxon>
        <taxon>Haptista</taxon>
        <taxon>Haptophyta</taxon>
        <taxon>Prymnesiophyceae</taxon>
        <taxon>Prymnesiales</taxon>
        <taxon>Prymnesiaceae</taxon>
        <taxon>Haptolina</taxon>
    </lineage>
</organism>
<gene>
    <name evidence="6" type="ORF">CBRE1094_LOCUS103</name>
</gene>
<comment type="subcellular location">
    <subcellularLocation>
        <location evidence="1">Plastid</location>
        <location evidence="1">Chloroplast</location>
    </subcellularLocation>
</comment>
<evidence type="ECO:0000256" key="1">
    <source>
        <dbReference type="ARBA" id="ARBA00004229"/>
    </source>
</evidence>
<dbReference type="GO" id="GO:0016168">
    <property type="term" value="F:chlorophyll binding"/>
    <property type="evidence" value="ECO:0007669"/>
    <property type="project" value="UniProtKB-KW"/>
</dbReference>
<feature type="binding site" evidence="5">
    <location>
        <position position="191"/>
    </location>
    <ligand>
        <name>chlorophyll a</name>
        <dbReference type="ChEBI" id="CHEBI:58416"/>
        <label>1</label>
    </ligand>
</feature>
<dbReference type="InterPro" id="IPR001344">
    <property type="entry name" value="Chloro_AB-bd_pln"/>
</dbReference>
<feature type="binding site" description="axial binding residue" evidence="5">
    <location>
        <position position="76"/>
    </location>
    <ligand>
        <name>chlorophyll b</name>
        <dbReference type="ChEBI" id="CHEBI:61721"/>
        <label>1</label>
    </ligand>
    <ligandPart>
        <name>Mg</name>
        <dbReference type="ChEBI" id="CHEBI:25107"/>
    </ligandPart>
</feature>
<dbReference type="AlphaFoldDB" id="A0A7S2B6W3"/>
<dbReference type="PANTHER" id="PTHR21649">
    <property type="entry name" value="CHLOROPHYLL A/B BINDING PROTEIN"/>
    <property type="match status" value="1"/>
</dbReference>
<dbReference type="InterPro" id="IPR022796">
    <property type="entry name" value="Chloroa_b-bind"/>
</dbReference>
<dbReference type="GO" id="GO:0009765">
    <property type="term" value="P:photosynthesis, light harvesting"/>
    <property type="evidence" value="ECO:0007669"/>
    <property type="project" value="InterPro"/>
</dbReference>
<feature type="binding site" evidence="5">
    <location>
        <position position="197"/>
    </location>
    <ligand>
        <name>chlorophyll a</name>
        <dbReference type="ChEBI" id="CHEBI:58416"/>
        <label>1</label>
    </ligand>
</feature>
<accession>A0A7S2B6W3</accession>
<evidence type="ECO:0000256" key="2">
    <source>
        <dbReference type="ARBA" id="ARBA00022528"/>
    </source>
</evidence>
<dbReference type="EMBL" id="HBGU01000198">
    <property type="protein sequence ID" value="CAD9388275.1"/>
    <property type="molecule type" value="Transcribed_RNA"/>
</dbReference>
<evidence type="ECO:0000256" key="3">
    <source>
        <dbReference type="ARBA" id="ARBA00022531"/>
    </source>
</evidence>
<reference evidence="6" key="1">
    <citation type="submission" date="2021-01" db="EMBL/GenBank/DDBJ databases">
        <authorList>
            <person name="Corre E."/>
            <person name="Pelletier E."/>
            <person name="Niang G."/>
            <person name="Scheremetjew M."/>
            <person name="Finn R."/>
            <person name="Kale V."/>
            <person name="Holt S."/>
            <person name="Cochrane G."/>
            <person name="Meng A."/>
            <person name="Brown T."/>
            <person name="Cohen L."/>
        </authorList>
    </citation>
    <scope>NUCLEOTIDE SEQUENCE</scope>
    <source>
        <strain evidence="6">UTEX LB 985</strain>
    </source>
</reference>
<dbReference type="GO" id="GO:0009507">
    <property type="term" value="C:chloroplast"/>
    <property type="evidence" value="ECO:0007669"/>
    <property type="project" value="UniProtKB-SubCell"/>
</dbReference>
<keyword evidence="4" id="KW-0934">Plastid</keyword>
<sequence length="239" mass="25997">MAMLVNFAAAPVAPSPVVRGAVPTMSGSKDLKALATELNPVIGYYDPINLAEWNLYGKGDDATVGFLRHAEIKHGRVAMAAFVGYCVQANGLKFPWEPFTSISATSPPEQWDALPEAAKWQIILFIGFLEVYSEHSFILEKQGQAHYMKGGKPGYFPKLDSLPHPVPLNLFDPFGLSKNASPETKAKGLLKEVNNGRLAMIGIFGFLAENKVPGSVPFGPHLAAYSGNVMAPFEMNYHF</sequence>
<evidence type="ECO:0008006" key="7">
    <source>
        <dbReference type="Google" id="ProtNLM"/>
    </source>
</evidence>
<feature type="binding site" evidence="5">
    <location>
        <position position="71"/>
    </location>
    <ligand>
        <name>chlorophyll a</name>
        <dbReference type="ChEBI" id="CHEBI:58416"/>
        <label>1</label>
    </ligand>
</feature>
<evidence type="ECO:0000256" key="5">
    <source>
        <dbReference type="PIRSR" id="PIRSR601344-1"/>
    </source>
</evidence>
<feature type="binding site" evidence="5">
    <location>
        <position position="74"/>
    </location>
    <ligand>
        <name>chlorophyll a</name>
        <dbReference type="ChEBI" id="CHEBI:58416"/>
        <label>1</label>
    </ligand>
</feature>
<keyword evidence="5" id="KW-0157">Chromophore</keyword>
<dbReference type="Pfam" id="PF00504">
    <property type="entry name" value="Chloroa_b-bind"/>
    <property type="match status" value="1"/>
</dbReference>
<feature type="binding site" evidence="5">
    <location>
        <position position="192"/>
    </location>
    <ligand>
        <name>chlorophyll a</name>
        <dbReference type="ChEBI" id="CHEBI:58416"/>
        <label>1</label>
    </ligand>
</feature>
<dbReference type="Gene3D" id="1.10.3460.10">
    <property type="entry name" value="Chlorophyll a/b binding protein domain"/>
    <property type="match status" value="1"/>
</dbReference>
<dbReference type="GO" id="GO:0016020">
    <property type="term" value="C:membrane"/>
    <property type="evidence" value="ECO:0007669"/>
    <property type="project" value="InterPro"/>
</dbReference>
<feature type="binding site" evidence="5">
    <location>
        <position position="195"/>
    </location>
    <ligand>
        <name>chlorophyll a</name>
        <dbReference type="ChEBI" id="CHEBI:58416"/>
        <label>1</label>
    </ligand>
</feature>